<evidence type="ECO:0000256" key="2">
    <source>
        <dbReference type="ARBA" id="ARBA00023136"/>
    </source>
</evidence>
<evidence type="ECO:0000256" key="1">
    <source>
        <dbReference type="ARBA" id="ARBA00004370"/>
    </source>
</evidence>
<keyword evidence="4" id="KW-0378">Hydrolase</keyword>
<evidence type="ECO:0000259" key="3">
    <source>
        <dbReference type="Pfam" id="PF00144"/>
    </source>
</evidence>
<dbReference type="Gene3D" id="3.40.710.10">
    <property type="entry name" value="DD-peptidase/beta-lactamase superfamily"/>
    <property type="match status" value="1"/>
</dbReference>
<reference evidence="5" key="1">
    <citation type="journal article" date="2019" name="Int. J. Syst. Evol. Microbiol.">
        <title>The Global Catalogue of Microorganisms (GCM) 10K type strain sequencing project: providing services to taxonomists for standard genome sequencing and annotation.</title>
        <authorList>
            <consortium name="The Broad Institute Genomics Platform"/>
            <consortium name="The Broad Institute Genome Sequencing Center for Infectious Disease"/>
            <person name="Wu L."/>
            <person name="Ma J."/>
        </authorList>
    </citation>
    <scope>NUCLEOTIDE SEQUENCE [LARGE SCALE GENOMIC DNA]</scope>
    <source>
        <strain evidence="5">KCTC 13528</strain>
    </source>
</reference>
<dbReference type="InterPro" id="IPR001466">
    <property type="entry name" value="Beta-lactam-related"/>
</dbReference>
<dbReference type="PANTHER" id="PTHR46825:SF11">
    <property type="entry name" value="PENICILLIN-BINDING PROTEIN 4"/>
    <property type="match status" value="1"/>
</dbReference>
<dbReference type="Pfam" id="PF00144">
    <property type="entry name" value="Beta-lactamase"/>
    <property type="match status" value="1"/>
</dbReference>
<sequence length="334" mass="38259">MSSFEALQKVISNMNFTGAALVQQGHEVIIKNGYGKANRSDRIPNSADTRFGIASGCKIFTSVAICQLAEEGRLTFDTRLKDLLTIPFPHFSDDITVHHLLTHTSGIPDYFDESETDDFEDIWKDRPMYRMQSASDFLPLFQHEKMKFEPGAEFSYNNSGFILLGLIVEELTGMSFTDYVEDHIFKPAGMTDSGYFRMDQLPERTALGYIDDEDHWKTNIYSLPIKGGPDGGAFTTVNDLKKFWDSLFNDEILREDFRKILLTPHVLNQNNIYYGYGVWISMKEEEILKYFVMGFDPGVRMHSSVNMVTKVQTHVLSNTEESIYPFVKMLDESF</sequence>
<name>A0ABW5ZN01_9BACL</name>
<keyword evidence="5" id="KW-1185">Reference proteome</keyword>
<gene>
    <name evidence="4" type="ORF">ACFS5P_16345</name>
</gene>
<accession>A0ABW5ZN01</accession>
<protein>
    <submittedName>
        <fullName evidence="4">Serine hydrolase domain-containing protein</fullName>
        <ecNumber evidence="4">3.-.-.-</ecNumber>
    </submittedName>
</protein>
<feature type="domain" description="Beta-lactamase-related" evidence="3">
    <location>
        <begin position="18"/>
        <end position="279"/>
    </location>
</feature>
<comment type="caution">
    <text evidence="4">The sequence shown here is derived from an EMBL/GenBank/DDBJ whole genome shotgun (WGS) entry which is preliminary data.</text>
</comment>
<evidence type="ECO:0000313" key="4">
    <source>
        <dbReference type="EMBL" id="MFD2913458.1"/>
    </source>
</evidence>
<dbReference type="Proteomes" id="UP001597561">
    <property type="component" value="Unassembled WGS sequence"/>
</dbReference>
<organism evidence="4 5">
    <name type="scientific">Jeotgalibacillus terrae</name>
    <dbReference type="NCBI Taxonomy" id="587735"/>
    <lineage>
        <taxon>Bacteria</taxon>
        <taxon>Bacillati</taxon>
        <taxon>Bacillota</taxon>
        <taxon>Bacilli</taxon>
        <taxon>Bacillales</taxon>
        <taxon>Caryophanaceae</taxon>
        <taxon>Jeotgalibacillus</taxon>
    </lineage>
</organism>
<dbReference type="InterPro" id="IPR050491">
    <property type="entry name" value="AmpC-like"/>
</dbReference>
<dbReference type="InterPro" id="IPR012338">
    <property type="entry name" value="Beta-lactam/transpept-like"/>
</dbReference>
<comment type="subcellular location">
    <subcellularLocation>
        <location evidence="1">Membrane</location>
    </subcellularLocation>
</comment>
<dbReference type="EC" id="3.-.-.-" evidence="4"/>
<proteinExistence type="predicted"/>
<dbReference type="GO" id="GO:0016787">
    <property type="term" value="F:hydrolase activity"/>
    <property type="evidence" value="ECO:0007669"/>
    <property type="project" value="UniProtKB-KW"/>
</dbReference>
<evidence type="ECO:0000313" key="5">
    <source>
        <dbReference type="Proteomes" id="UP001597561"/>
    </source>
</evidence>
<dbReference type="SUPFAM" id="SSF56601">
    <property type="entry name" value="beta-lactamase/transpeptidase-like"/>
    <property type="match status" value="1"/>
</dbReference>
<dbReference type="RefSeq" id="WP_204728376.1">
    <property type="nucleotide sequence ID" value="NZ_JAFBDK010000003.1"/>
</dbReference>
<keyword evidence="2" id="KW-0472">Membrane</keyword>
<dbReference type="EMBL" id="JBHUPG010000031">
    <property type="protein sequence ID" value="MFD2913458.1"/>
    <property type="molecule type" value="Genomic_DNA"/>
</dbReference>
<dbReference type="PANTHER" id="PTHR46825">
    <property type="entry name" value="D-ALANYL-D-ALANINE-CARBOXYPEPTIDASE/ENDOPEPTIDASE AMPH"/>
    <property type="match status" value="1"/>
</dbReference>